<reference evidence="1 2" key="1">
    <citation type="submission" date="2015-11" db="EMBL/GenBank/DDBJ databases">
        <authorList>
            <person name="Sahl J."/>
            <person name="Wagner D."/>
            <person name="Keim P."/>
        </authorList>
    </citation>
    <scope>NUCLEOTIDE SEQUENCE [LARGE SCALE GENOMIC DNA]</scope>
    <source>
        <strain evidence="1 2">BDU18</strain>
    </source>
</reference>
<sequence>MSYSTGAGRADSRVRDLCDTFVPWLVMVGTSLYVAEDLLGYSSITVTKRCVRLVPHVGRPAGHARLSRMGFYVK</sequence>
<evidence type="ECO:0000313" key="2">
    <source>
        <dbReference type="Proteomes" id="UP000070255"/>
    </source>
</evidence>
<proteinExistence type="predicted"/>
<evidence type="ECO:0000313" key="1">
    <source>
        <dbReference type="EMBL" id="KWZ42577.1"/>
    </source>
</evidence>
<protein>
    <recommendedName>
        <fullName evidence="3">Transposase</fullName>
    </recommendedName>
</protein>
<dbReference type="Proteomes" id="UP000070255">
    <property type="component" value="Unassembled WGS sequence"/>
</dbReference>
<accession>A0ABR5TC48</accession>
<name>A0ABR5TC48_9BURK</name>
<evidence type="ECO:0008006" key="3">
    <source>
        <dbReference type="Google" id="ProtNLM"/>
    </source>
</evidence>
<comment type="caution">
    <text evidence="1">The sequence shown here is derived from an EMBL/GenBank/DDBJ whole genome shotgun (WGS) entry which is preliminary data.</text>
</comment>
<organism evidence="1 2">
    <name type="scientific">Burkholderia savannae</name>
    <dbReference type="NCBI Taxonomy" id="1637837"/>
    <lineage>
        <taxon>Bacteria</taxon>
        <taxon>Pseudomonadati</taxon>
        <taxon>Pseudomonadota</taxon>
        <taxon>Betaproteobacteria</taxon>
        <taxon>Burkholderiales</taxon>
        <taxon>Burkholderiaceae</taxon>
        <taxon>Burkholderia</taxon>
        <taxon>pseudomallei group</taxon>
    </lineage>
</organism>
<gene>
    <name evidence="1" type="ORF">WS72_06630</name>
</gene>
<dbReference type="EMBL" id="LNJQ01000001">
    <property type="protein sequence ID" value="KWZ42577.1"/>
    <property type="molecule type" value="Genomic_DNA"/>
</dbReference>
<keyword evidence="2" id="KW-1185">Reference proteome</keyword>